<dbReference type="EMBL" id="CP107246">
    <property type="protein sequence ID" value="WIM06571.1"/>
    <property type="molecule type" value="Genomic_DNA"/>
</dbReference>
<name>A0AA49J1C0_9PROT</name>
<evidence type="ECO:0000313" key="2">
    <source>
        <dbReference type="EMBL" id="WIM06571.1"/>
    </source>
</evidence>
<feature type="domain" description="Helix-turn-helix" evidence="1">
    <location>
        <begin position="4"/>
        <end position="55"/>
    </location>
</feature>
<protein>
    <submittedName>
        <fullName evidence="2">Helix-turn-helix domain-containing protein</fullName>
    </submittedName>
</protein>
<accession>A0AA49J1C0</accession>
<organism evidence="2">
    <name type="scientific">Candidatus Nitricoxidivorans perseverans</name>
    <dbReference type="NCBI Taxonomy" id="2975601"/>
    <lineage>
        <taxon>Bacteria</taxon>
        <taxon>Pseudomonadati</taxon>
        <taxon>Pseudomonadota</taxon>
        <taxon>Betaproteobacteria</taxon>
        <taxon>Nitrosomonadales</taxon>
        <taxon>Sterolibacteriaceae</taxon>
        <taxon>Candidatus Nitricoxidivorans</taxon>
    </lineage>
</organism>
<dbReference type="Proteomes" id="UP001234916">
    <property type="component" value="Chromosome"/>
</dbReference>
<reference evidence="2" key="1">
    <citation type="journal article" date="2023" name="Nat. Microbiol.">
        <title>Enrichment and characterization of a nitric oxide-reducing microbial community in a continuous bioreactor.</title>
        <authorList>
            <person name="Garrido-Amador P."/>
            <person name="Stortenbeker N."/>
            <person name="Wessels H.J.C.T."/>
            <person name="Speth D.R."/>
            <person name="Garcia-Heredia I."/>
            <person name="Kartal B."/>
        </authorList>
    </citation>
    <scope>NUCLEOTIDE SEQUENCE</scope>
    <source>
        <strain evidence="2">MAG1</strain>
    </source>
</reference>
<evidence type="ECO:0000259" key="1">
    <source>
        <dbReference type="Pfam" id="PF12728"/>
    </source>
</evidence>
<sequence>METLLKHKEAAAALAVSPSWLAMARSRGDGPAYLRIGKGRGVIRYSREALEQFVADMAKKKG</sequence>
<dbReference type="SUPFAM" id="SSF46955">
    <property type="entry name" value="Putative DNA-binding domain"/>
    <property type="match status" value="1"/>
</dbReference>
<dbReference type="KEGG" id="npv:OHM77_04715"/>
<dbReference type="Pfam" id="PF12728">
    <property type="entry name" value="HTH_17"/>
    <property type="match status" value="1"/>
</dbReference>
<dbReference type="InterPro" id="IPR041657">
    <property type="entry name" value="HTH_17"/>
</dbReference>
<gene>
    <name evidence="2" type="ORF">OHM77_04715</name>
</gene>
<dbReference type="InterPro" id="IPR009061">
    <property type="entry name" value="DNA-bd_dom_put_sf"/>
</dbReference>
<proteinExistence type="predicted"/>
<dbReference type="AlphaFoldDB" id="A0AA49J1C0"/>